<feature type="signal peptide" evidence="5">
    <location>
        <begin position="1"/>
        <end position="16"/>
    </location>
</feature>
<feature type="chain" id="PRO_5038170247" description="Carboxypeptidase" evidence="5">
    <location>
        <begin position="17"/>
        <end position="455"/>
    </location>
</feature>
<evidence type="ECO:0000256" key="3">
    <source>
        <dbReference type="ARBA" id="ARBA00022670"/>
    </source>
</evidence>
<dbReference type="PANTHER" id="PTHR11802">
    <property type="entry name" value="SERINE PROTEASE FAMILY S10 SERINE CARBOXYPEPTIDASE"/>
    <property type="match status" value="1"/>
</dbReference>
<dbReference type="Proteomes" id="UP000887566">
    <property type="component" value="Unplaced"/>
</dbReference>
<dbReference type="WBParaSite" id="PSAMB.scaffold479size49837.g6124.t1">
    <property type="protein sequence ID" value="PSAMB.scaffold479size49837.g6124.t1"/>
    <property type="gene ID" value="PSAMB.scaffold479size49837.g6124"/>
</dbReference>
<dbReference type="AlphaFoldDB" id="A0A914WN74"/>
<protein>
    <recommendedName>
        <fullName evidence="5">Carboxypeptidase</fullName>
        <ecNumber evidence="5">3.4.16.-</ecNumber>
    </recommendedName>
</protein>
<dbReference type="Gene3D" id="3.40.50.1820">
    <property type="entry name" value="alpha/beta hydrolase"/>
    <property type="match status" value="1"/>
</dbReference>
<dbReference type="GO" id="GO:0004185">
    <property type="term" value="F:serine-type carboxypeptidase activity"/>
    <property type="evidence" value="ECO:0007669"/>
    <property type="project" value="UniProtKB-UniRule"/>
</dbReference>
<dbReference type="FunFam" id="3.40.50.1820:FF:000335">
    <property type="entry name" value="Carboxypeptidase"/>
    <property type="match status" value="1"/>
</dbReference>
<dbReference type="GO" id="GO:0006508">
    <property type="term" value="P:proteolysis"/>
    <property type="evidence" value="ECO:0007669"/>
    <property type="project" value="UniProtKB-KW"/>
</dbReference>
<dbReference type="FunFam" id="3.40.50.12670:FF:000002">
    <property type="entry name" value="Carboxypeptidase"/>
    <property type="match status" value="1"/>
</dbReference>
<keyword evidence="4 5" id="KW-0378">Hydrolase</keyword>
<proteinExistence type="inferred from homology"/>
<accession>A0A914WN74</accession>
<evidence type="ECO:0000256" key="2">
    <source>
        <dbReference type="ARBA" id="ARBA00022645"/>
    </source>
</evidence>
<dbReference type="InterPro" id="IPR001563">
    <property type="entry name" value="Peptidase_S10"/>
</dbReference>
<name>A0A914WN74_9BILA</name>
<evidence type="ECO:0000256" key="5">
    <source>
        <dbReference type="RuleBase" id="RU361156"/>
    </source>
</evidence>
<evidence type="ECO:0000313" key="6">
    <source>
        <dbReference type="Proteomes" id="UP000887566"/>
    </source>
</evidence>
<comment type="similarity">
    <text evidence="1 5">Belongs to the peptidase S10 family.</text>
</comment>
<dbReference type="GO" id="GO:0031647">
    <property type="term" value="P:regulation of protein stability"/>
    <property type="evidence" value="ECO:0007669"/>
    <property type="project" value="UniProtKB-ARBA"/>
</dbReference>
<dbReference type="InterPro" id="IPR018202">
    <property type="entry name" value="Ser_caboxypep_ser_AS"/>
</dbReference>
<dbReference type="InterPro" id="IPR029058">
    <property type="entry name" value="AB_hydrolase_fold"/>
</dbReference>
<dbReference type="Pfam" id="PF00450">
    <property type="entry name" value="Peptidase_S10"/>
    <property type="match status" value="1"/>
</dbReference>
<organism evidence="6 7">
    <name type="scientific">Plectus sambesii</name>
    <dbReference type="NCBI Taxonomy" id="2011161"/>
    <lineage>
        <taxon>Eukaryota</taxon>
        <taxon>Metazoa</taxon>
        <taxon>Ecdysozoa</taxon>
        <taxon>Nematoda</taxon>
        <taxon>Chromadorea</taxon>
        <taxon>Plectida</taxon>
        <taxon>Plectina</taxon>
        <taxon>Plectoidea</taxon>
        <taxon>Plectidae</taxon>
        <taxon>Plectus</taxon>
    </lineage>
</organism>
<evidence type="ECO:0000256" key="1">
    <source>
        <dbReference type="ARBA" id="ARBA00009431"/>
    </source>
</evidence>
<dbReference type="GO" id="GO:1904715">
    <property type="term" value="P:negative regulation of chaperone-mediated autophagy"/>
    <property type="evidence" value="ECO:0007669"/>
    <property type="project" value="UniProtKB-ARBA"/>
</dbReference>
<keyword evidence="2 5" id="KW-0121">Carboxypeptidase</keyword>
<dbReference type="PANTHER" id="PTHR11802:SF38">
    <property type="entry name" value="SERINE CARBOXYPEPTIDASE CTSA-1.2"/>
    <property type="match status" value="1"/>
</dbReference>
<dbReference type="EC" id="3.4.16.-" evidence="5"/>
<keyword evidence="5" id="KW-0732">Signal</keyword>
<keyword evidence="3 5" id="KW-0645">Protease</keyword>
<keyword evidence="6" id="KW-1185">Reference proteome</keyword>
<dbReference type="PROSITE" id="PS00131">
    <property type="entry name" value="CARBOXYPEPT_SER_SER"/>
    <property type="match status" value="1"/>
</dbReference>
<evidence type="ECO:0000256" key="4">
    <source>
        <dbReference type="ARBA" id="ARBA00022801"/>
    </source>
</evidence>
<dbReference type="PRINTS" id="PR00724">
    <property type="entry name" value="CRBOXYPTASEC"/>
</dbReference>
<dbReference type="SUPFAM" id="SSF53474">
    <property type="entry name" value="alpha/beta-Hydrolases"/>
    <property type="match status" value="1"/>
</dbReference>
<evidence type="ECO:0000313" key="7">
    <source>
        <dbReference type="WBParaSite" id="PSAMB.scaffold479size49837.g6124.t1"/>
    </source>
</evidence>
<reference evidence="7" key="1">
    <citation type="submission" date="2022-11" db="UniProtKB">
        <authorList>
            <consortium name="WormBaseParasite"/>
        </authorList>
    </citation>
    <scope>IDENTIFICATION</scope>
</reference>
<sequence length="455" mass="49783">MFRAAIICALIAGLQCAQITNLPGAPSVSFNQYSGFVQASSTRYLHYWFVESQRAPSTDPLILWLNGGPGCSSVGGFLTELGPFQVNPDGATLRLNQYGWNMQANVVALEAPAGVGYSYSTNSDVSSNDNRTATENYAALKNFFAAFPQYRTNDFYVMGESYGGVYVPTLVQTILDNQAGFNIKIKGFSIGNGCVSANLGVDSIVQFVYNHGLVDEQKWQQAKTQCCNNQIDGCAFHTFTGNGFCPNFANDAQNLAWNSGINPYGLYQDCHTAIRAEDAIQTRYHVDLQQRFGKSINEIQAENGNVLAAIPCLNETAVTNYMNLATVRAAMSIPSVVGKWSFCSTPVNFAYTRSLSEMQSRVQYAIKSGLRGVIYNGDTDMACNFLMSQRFSATLGLTEKVSKKLFHVDGQVAGTYTAYNGLEFYTVRGAGHMVPTDKPSVSYHILQSFLNQRAP</sequence>